<dbReference type="Proteomes" id="UP000887013">
    <property type="component" value="Unassembled WGS sequence"/>
</dbReference>
<keyword evidence="1" id="KW-1133">Transmembrane helix</keyword>
<organism evidence="2 3">
    <name type="scientific">Nephila pilipes</name>
    <name type="common">Giant wood spider</name>
    <name type="synonym">Nephila maculata</name>
    <dbReference type="NCBI Taxonomy" id="299642"/>
    <lineage>
        <taxon>Eukaryota</taxon>
        <taxon>Metazoa</taxon>
        <taxon>Ecdysozoa</taxon>
        <taxon>Arthropoda</taxon>
        <taxon>Chelicerata</taxon>
        <taxon>Arachnida</taxon>
        <taxon>Araneae</taxon>
        <taxon>Araneomorphae</taxon>
        <taxon>Entelegynae</taxon>
        <taxon>Araneoidea</taxon>
        <taxon>Nephilidae</taxon>
        <taxon>Nephila</taxon>
    </lineage>
</organism>
<gene>
    <name evidence="2" type="ORF">NPIL_572751</name>
</gene>
<keyword evidence="1" id="KW-0472">Membrane</keyword>
<evidence type="ECO:0000313" key="3">
    <source>
        <dbReference type="Proteomes" id="UP000887013"/>
    </source>
</evidence>
<name>A0A8X6UJP7_NEPPI</name>
<protein>
    <submittedName>
        <fullName evidence="2">Uncharacterized protein</fullName>
    </submittedName>
</protein>
<feature type="transmembrane region" description="Helical" evidence="1">
    <location>
        <begin position="105"/>
        <end position="126"/>
    </location>
</feature>
<accession>A0A8X6UJP7</accession>
<proteinExistence type="predicted"/>
<keyword evidence="1" id="KW-0812">Transmembrane</keyword>
<keyword evidence="3" id="KW-1185">Reference proteome</keyword>
<dbReference type="AlphaFoldDB" id="A0A8X6UJP7"/>
<sequence>MKRCIDQTFKKKHHIFRNTSFVPFFADGRCPVGFGLHQTKIFQIDLFTPSLAKASSGFHPSFLDVIKSAEKKWYTLPTGKLAGVVADYHITIHFEVRKSLSFSRFVYEFCFMNGCRIFCLIISLLLNGFTSSNQVPRSKT</sequence>
<evidence type="ECO:0000313" key="2">
    <source>
        <dbReference type="EMBL" id="GFU41143.1"/>
    </source>
</evidence>
<dbReference type="EMBL" id="BMAW01035788">
    <property type="protein sequence ID" value="GFU41143.1"/>
    <property type="molecule type" value="Genomic_DNA"/>
</dbReference>
<reference evidence="2" key="1">
    <citation type="submission" date="2020-08" db="EMBL/GenBank/DDBJ databases">
        <title>Multicomponent nature underlies the extraordinary mechanical properties of spider dragline silk.</title>
        <authorList>
            <person name="Kono N."/>
            <person name="Nakamura H."/>
            <person name="Mori M."/>
            <person name="Yoshida Y."/>
            <person name="Ohtoshi R."/>
            <person name="Malay A.D."/>
            <person name="Moran D.A.P."/>
            <person name="Tomita M."/>
            <person name="Numata K."/>
            <person name="Arakawa K."/>
        </authorList>
    </citation>
    <scope>NUCLEOTIDE SEQUENCE</scope>
</reference>
<comment type="caution">
    <text evidence="2">The sequence shown here is derived from an EMBL/GenBank/DDBJ whole genome shotgun (WGS) entry which is preliminary data.</text>
</comment>
<evidence type="ECO:0000256" key="1">
    <source>
        <dbReference type="SAM" id="Phobius"/>
    </source>
</evidence>